<dbReference type="SUPFAM" id="SSF52172">
    <property type="entry name" value="CheY-like"/>
    <property type="match status" value="1"/>
</dbReference>
<feature type="domain" description="Histidine kinase" evidence="10">
    <location>
        <begin position="636"/>
        <end position="861"/>
    </location>
</feature>
<evidence type="ECO:0000256" key="2">
    <source>
        <dbReference type="ARBA" id="ARBA00004370"/>
    </source>
</evidence>
<dbReference type="Pfam" id="PF00072">
    <property type="entry name" value="Response_reg"/>
    <property type="match status" value="1"/>
</dbReference>
<dbReference type="OrthoDB" id="5287556at2"/>
<evidence type="ECO:0000259" key="12">
    <source>
        <dbReference type="PROSITE" id="PS50112"/>
    </source>
</evidence>
<dbReference type="InterPro" id="IPR003594">
    <property type="entry name" value="HATPase_dom"/>
</dbReference>
<name>A0A518AXK9_9BACT</name>
<protein>
    <recommendedName>
        <fullName evidence="3">histidine kinase</fullName>
        <ecNumber evidence="3">2.7.13.3</ecNumber>
    </recommendedName>
</protein>
<dbReference type="Gene3D" id="3.30.450.350">
    <property type="entry name" value="CHASE domain"/>
    <property type="match status" value="1"/>
</dbReference>
<dbReference type="InterPro" id="IPR042240">
    <property type="entry name" value="CHASE_sf"/>
</dbReference>
<keyword evidence="16" id="KW-1185">Reference proteome</keyword>
<dbReference type="PROSITE" id="PS50110">
    <property type="entry name" value="RESPONSE_REGULATORY"/>
    <property type="match status" value="1"/>
</dbReference>
<feature type="region of interest" description="Disordered" evidence="9">
    <location>
        <begin position="1"/>
        <end position="33"/>
    </location>
</feature>
<dbReference type="SUPFAM" id="SSF55874">
    <property type="entry name" value="ATPase domain of HSP90 chaperone/DNA topoisomerase II/histidine kinase"/>
    <property type="match status" value="1"/>
</dbReference>
<dbReference type="PROSITE" id="PS50109">
    <property type="entry name" value="HIS_KIN"/>
    <property type="match status" value="1"/>
</dbReference>
<keyword evidence="5" id="KW-0812">Transmembrane</keyword>
<dbReference type="Pfam" id="PF00512">
    <property type="entry name" value="HisKA"/>
    <property type="match status" value="1"/>
</dbReference>
<dbReference type="Pfam" id="PF03924">
    <property type="entry name" value="CHASE"/>
    <property type="match status" value="1"/>
</dbReference>
<comment type="subcellular location">
    <subcellularLocation>
        <location evidence="2">Membrane</location>
    </subcellularLocation>
</comment>
<dbReference type="AlphaFoldDB" id="A0A518AXK9"/>
<feature type="compositionally biased region" description="Polar residues" evidence="9">
    <location>
        <begin position="15"/>
        <end position="27"/>
    </location>
</feature>
<dbReference type="KEGG" id="knv:Pan216_02850"/>
<dbReference type="InterPro" id="IPR005467">
    <property type="entry name" value="His_kinase_dom"/>
</dbReference>
<dbReference type="InterPro" id="IPR006189">
    <property type="entry name" value="CHASE_dom"/>
</dbReference>
<dbReference type="Gene3D" id="3.40.50.2300">
    <property type="match status" value="1"/>
</dbReference>
<keyword evidence="4" id="KW-0597">Phosphoprotein</keyword>
<dbReference type="SMART" id="SM01079">
    <property type="entry name" value="CHASE"/>
    <property type="match status" value="1"/>
</dbReference>
<dbReference type="GO" id="GO:0016020">
    <property type="term" value="C:membrane"/>
    <property type="evidence" value="ECO:0007669"/>
    <property type="project" value="UniProtKB-SubCell"/>
</dbReference>
<dbReference type="InterPro" id="IPR004358">
    <property type="entry name" value="Sig_transdc_His_kin-like_C"/>
</dbReference>
<dbReference type="SUPFAM" id="SSF47384">
    <property type="entry name" value="Homodimeric domain of signal transducing histidine kinase"/>
    <property type="match status" value="1"/>
</dbReference>
<dbReference type="Gene3D" id="1.10.287.130">
    <property type="match status" value="1"/>
</dbReference>
<dbReference type="CDD" id="cd00130">
    <property type="entry name" value="PAS"/>
    <property type="match status" value="1"/>
</dbReference>
<dbReference type="Proteomes" id="UP000317093">
    <property type="component" value="Chromosome"/>
</dbReference>
<comment type="catalytic activity">
    <reaction evidence="1">
        <text>ATP + protein L-histidine = ADP + protein N-phospho-L-histidine.</text>
        <dbReference type="EC" id="2.7.13.3"/>
    </reaction>
</comment>
<dbReference type="EMBL" id="CP036279">
    <property type="protein sequence ID" value="QDU59457.1"/>
    <property type="molecule type" value="Genomic_DNA"/>
</dbReference>
<dbReference type="PANTHER" id="PTHR43065:SF42">
    <property type="entry name" value="TWO-COMPONENT SENSOR PPRA"/>
    <property type="match status" value="1"/>
</dbReference>
<keyword evidence="6" id="KW-1133">Transmembrane helix</keyword>
<dbReference type="InterPro" id="IPR036890">
    <property type="entry name" value="HATPase_C_sf"/>
</dbReference>
<dbReference type="Gene3D" id="3.30.450.20">
    <property type="entry name" value="PAS domain"/>
    <property type="match status" value="2"/>
</dbReference>
<dbReference type="InterPro" id="IPR000700">
    <property type="entry name" value="PAS-assoc_C"/>
</dbReference>
<evidence type="ECO:0000259" key="14">
    <source>
        <dbReference type="PROSITE" id="PS50839"/>
    </source>
</evidence>
<dbReference type="SMART" id="SM00388">
    <property type="entry name" value="HisKA"/>
    <property type="match status" value="1"/>
</dbReference>
<evidence type="ECO:0000256" key="3">
    <source>
        <dbReference type="ARBA" id="ARBA00012438"/>
    </source>
</evidence>
<evidence type="ECO:0000256" key="8">
    <source>
        <dbReference type="PROSITE-ProRule" id="PRU00169"/>
    </source>
</evidence>
<dbReference type="NCBIfam" id="TIGR00229">
    <property type="entry name" value="sensory_box"/>
    <property type="match status" value="1"/>
</dbReference>
<dbReference type="PRINTS" id="PR00344">
    <property type="entry name" value="BCTRLSENSOR"/>
</dbReference>
<feature type="region of interest" description="Disordered" evidence="9">
    <location>
        <begin position="861"/>
        <end position="882"/>
    </location>
</feature>
<feature type="domain" description="CHASE" evidence="14">
    <location>
        <begin position="165"/>
        <end position="258"/>
    </location>
</feature>
<dbReference type="SMART" id="SM00091">
    <property type="entry name" value="PAS"/>
    <property type="match status" value="2"/>
</dbReference>
<feature type="domain" description="Response regulatory" evidence="11">
    <location>
        <begin position="884"/>
        <end position="1000"/>
    </location>
</feature>
<dbReference type="SMART" id="SM00387">
    <property type="entry name" value="HATPase_c"/>
    <property type="match status" value="1"/>
</dbReference>
<evidence type="ECO:0000256" key="1">
    <source>
        <dbReference type="ARBA" id="ARBA00000085"/>
    </source>
</evidence>
<evidence type="ECO:0000313" key="15">
    <source>
        <dbReference type="EMBL" id="QDU59457.1"/>
    </source>
</evidence>
<evidence type="ECO:0000256" key="6">
    <source>
        <dbReference type="ARBA" id="ARBA00022989"/>
    </source>
</evidence>
<dbReference type="GO" id="GO:0000155">
    <property type="term" value="F:phosphorelay sensor kinase activity"/>
    <property type="evidence" value="ECO:0007669"/>
    <property type="project" value="InterPro"/>
</dbReference>
<evidence type="ECO:0000259" key="13">
    <source>
        <dbReference type="PROSITE" id="PS50113"/>
    </source>
</evidence>
<dbReference type="PROSITE" id="PS50839">
    <property type="entry name" value="CHASE"/>
    <property type="match status" value="1"/>
</dbReference>
<dbReference type="Gene3D" id="3.30.565.10">
    <property type="entry name" value="Histidine kinase-like ATPase, C-terminal domain"/>
    <property type="match status" value="1"/>
</dbReference>
<dbReference type="InterPro" id="IPR011006">
    <property type="entry name" value="CheY-like_superfamily"/>
</dbReference>
<feature type="domain" description="PAC" evidence="13">
    <location>
        <begin position="561"/>
        <end position="616"/>
    </location>
</feature>
<dbReference type="InterPro" id="IPR003661">
    <property type="entry name" value="HisK_dim/P_dom"/>
</dbReference>
<evidence type="ECO:0000256" key="4">
    <source>
        <dbReference type="ARBA" id="ARBA00022553"/>
    </source>
</evidence>
<evidence type="ECO:0000256" key="7">
    <source>
        <dbReference type="ARBA" id="ARBA00023136"/>
    </source>
</evidence>
<dbReference type="EC" id="2.7.13.3" evidence="3"/>
<keyword evidence="7" id="KW-0472">Membrane</keyword>
<dbReference type="InterPro" id="IPR000014">
    <property type="entry name" value="PAS"/>
</dbReference>
<evidence type="ECO:0000256" key="5">
    <source>
        <dbReference type="ARBA" id="ARBA00022692"/>
    </source>
</evidence>
<evidence type="ECO:0000259" key="11">
    <source>
        <dbReference type="PROSITE" id="PS50110"/>
    </source>
</evidence>
<dbReference type="InterPro" id="IPR036097">
    <property type="entry name" value="HisK_dim/P_sf"/>
</dbReference>
<dbReference type="InterPro" id="IPR001789">
    <property type="entry name" value="Sig_transdc_resp-reg_receiver"/>
</dbReference>
<accession>A0A518AXK9</accession>
<comment type="caution">
    <text evidence="8">Lacks conserved residue(s) required for the propagation of feature annotation.</text>
</comment>
<gene>
    <name evidence="15" type="ORF">Pan216_02850</name>
</gene>
<proteinExistence type="predicted"/>
<dbReference type="PANTHER" id="PTHR43065">
    <property type="entry name" value="SENSOR HISTIDINE KINASE"/>
    <property type="match status" value="1"/>
</dbReference>
<evidence type="ECO:0000313" key="16">
    <source>
        <dbReference type="Proteomes" id="UP000317093"/>
    </source>
</evidence>
<dbReference type="Pfam" id="PF08448">
    <property type="entry name" value="PAS_4"/>
    <property type="match status" value="2"/>
</dbReference>
<dbReference type="SUPFAM" id="SSF55785">
    <property type="entry name" value="PYP-like sensor domain (PAS domain)"/>
    <property type="match status" value="2"/>
</dbReference>
<dbReference type="CDD" id="cd00082">
    <property type="entry name" value="HisKA"/>
    <property type="match status" value="1"/>
</dbReference>
<dbReference type="InterPro" id="IPR013656">
    <property type="entry name" value="PAS_4"/>
</dbReference>
<reference evidence="15 16" key="1">
    <citation type="submission" date="2019-02" db="EMBL/GenBank/DDBJ databases">
        <title>Deep-cultivation of Planctomycetes and their phenomic and genomic characterization uncovers novel biology.</title>
        <authorList>
            <person name="Wiegand S."/>
            <person name="Jogler M."/>
            <person name="Boedeker C."/>
            <person name="Pinto D."/>
            <person name="Vollmers J."/>
            <person name="Rivas-Marin E."/>
            <person name="Kohn T."/>
            <person name="Peeters S.H."/>
            <person name="Heuer A."/>
            <person name="Rast P."/>
            <person name="Oberbeckmann S."/>
            <person name="Bunk B."/>
            <person name="Jeske O."/>
            <person name="Meyerdierks A."/>
            <person name="Storesund J.E."/>
            <person name="Kallscheuer N."/>
            <person name="Luecker S."/>
            <person name="Lage O.M."/>
            <person name="Pohl T."/>
            <person name="Merkel B.J."/>
            <person name="Hornburger P."/>
            <person name="Mueller R.-W."/>
            <person name="Bruemmer F."/>
            <person name="Labrenz M."/>
            <person name="Spormann A.M."/>
            <person name="Op den Camp H."/>
            <person name="Overmann J."/>
            <person name="Amann R."/>
            <person name="Jetten M.S.M."/>
            <person name="Mascher T."/>
            <person name="Medema M.H."/>
            <person name="Devos D.P."/>
            <person name="Kaster A.-K."/>
            <person name="Ovreas L."/>
            <person name="Rohde M."/>
            <person name="Galperin M.Y."/>
            <person name="Jogler C."/>
        </authorList>
    </citation>
    <scope>NUCLEOTIDE SEQUENCE [LARGE SCALE GENOMIC DNA]</scope>
    <source>
        <strain evidence="15 16">Pan216</strain>
    </source>
</reference>
<sequence>MTSHSPNENHDQTRRPQSVAPSTSTGNVAKKIGDGACPDVENLDQLRANSDLLPFLHRRGGSYEPGTSPFRATAILIAAGLFLTALLADYATTQQFATSIRAEVQEELTKARTRLESCLQGNIQLMRGLPGIIAILPDVTQEQFAKAVKPLFQGDSQLRHIAVAPDLIVEIFYPIEGNEVIMGLDHRETASHFEAIDFARRTRQLVLAGPIELVQGGTGFIGRIPVFLPDADGKEQFWGVISAVVGKEALIRESGLRNELPINIAIRSVEGIGSHGEVFFGDEAIFKDNPVVAEVPLPYGSWTMAAVPRDGWPAYPGRIWLQRVGFLLAASLILGSTFLVSRARDRLHDAAKRTQVAEIFARGVIDSLSARIAAIGDDGTILAVNRAWREFHSVDDSRPSSFVEGVNYFEVRDDAMKEADAQACEDGVRAVLDGQTDFVEIEYALGRHDDHRWFVCRVTPFPSGGSAKAVVAHEDVTQRRSAEEALRESETHLRAIVESEPECVKLMDRQGKVLDMNPAGLRMLGIESLEDVLGKSAYDIVEREHHAEFRKGIEAVFRGEKTFQTFEIRSNDGTRRWLEQHAVPLWHPEHPDQVKSMLAVARDITQRKKTEEEVRALQTQMLHAQKMESLGILAGGVAHDFNNILTAILGYANLLVDEPTISRDNRDMLVRIGESAERAAELCSQLLSYSGRGSFVIKPVDLSSLVCETEQMIHVSLSKKTAVHFKLGENLPKVEADEVQLRQVIMNLVTNASDAIGDEVGELTIETGRAPYDSFDCESNLAGGTCEPGTYVYAKVTDTGCGMSPSTLEKMFDPFFTTKPTGRGLGMAAVLGVIRGHHGLITCDTTPGLGTTFTVAFPQMSGAPHEPTLPRSSAPSRESTHHGTALVIDDESFIRSILKQALESRGFEVLLAVDGQHGIETFAAHADDIVLSLIDMSMPRLGGLETMRFIRQIQPSAQVVLMSGFTKEDVVEGEDGDAPDGYIKKPFRLEDLFRVVTGVLEGSAERV</sequence>
<organism evidence="15 16">
    <name type="scientific">Kolteria novifilia</name>
    <dbReference type="NCBI Taxonomy" id="2527975"/>
    <lineage>
        <taxon>Bacteria</taxon>
        <taxon>Pseudomonadati</taxon>
        <taxon>Planctomycetota</taxon>
        <taxon>Planctomycetia</taxon>
        <taxon>Kolteriales</taxon>
        <taxon>Kolteriaceae</taxon>
        <taxon>Kolteria</taxon>
    </lineage>
</organism>
<dbReference type="Pfam" id="PF02518">
    <property type="entry name" value="HATPase_c"/>
    <property type="match status" value="1"/>
</dbReference>
<evidence type="ECO:0000256" key="9">
    <source>
        <dbReference type="SAM" id="MobiDB-lite"/>
    </source>
</evidence>
<dbReference type="PROSITE" id="PS50113">
    <property type="entry name" value="PAC"/>
    <property type="match status" value="1"/>
</dbReference>
<dbReference type="InterPro" id="IPR035965">
    <property type="entry name" value="PAS-like_dom_sf"/>
</dbReference>
<feature type="domain" description="PAS" evidence="12">
    <location>
        <begin position="489"/>
        <end position="560"/>
    </location>
</feature>
<dbReference type="RefSeq" id="WP_145253762.1">
    <property type="nucleotide sequence ID" value="NZ_CP036279.1"/>
</dbReference>
<evidence type="ECO:0000259" key="10">
    <source>
        <dbReference type="PROSITE" id="PS50109"/>
    </source>
</evidence>
<dbReference type="PROSITE" id="PS50112">
    <property type="entry name" value="PAS"/>
    <property type="match status" value="1"/>
</dbReference>
<dbReference type="SMART" id="SM00448">
    <property type="entry name" value="REC"/>
    <property type="match status" value="1"/>
</dbReference>